<dbReference type="OrthoDB" id="9808002at2"/>
<proteinExistence type="inferred from homology"/>
<protein>
    <submittedName>
        <fullName evidence="10">IscS subfamily cysteine desulfurase</fullName>
        <ecNumber evidence="10">2.8.1.7</ecNumber>
    </submittedName>
</protein>
<reference evidence="10 11" key="1">
    <citation type="submission" date="2017-10" db="EMBL/GenBank/DDBJ databases">
        <title>Draft genome of Longimonas halophila.</title>
        <authorList>
            <person name="Goh K.M."/>
            <person name="Shamsir M.S."/>
            <person name="Lim S.W."/>
        </authorList>
    </citation>
    <scope>NUCLEOTIDE SEQUENCE [LARGE SCALE GENOMIC DNA]</scope>
    <source>
        <strain evidence="10 11">KCTC 42399</strain>
    </source>
</reference>
<dbReference type="InterPro" id="IPR016454">
    <property type="entry name" value="Cysteine_dSase"/>
</dbReference>
<keyword evidence="7" id="KW-0411">Iron-sulfur</keyword>
<evidence type="ECO:0000256" key="4">
    <source>
        <dbReference type="ARBA" id="ARBA00022723"/>
    </source>
</evidence>
<evidence type="ECO:0000256" key="7">
    <source>
        <dbReference type="ARBA" id="ARBA00023014"/>
    </source>
</evidence>
<dbReference type="InterPro" id="IPR015424">
    <property type="entry name" value="PyrdxlP-dep_Trfase"/>
</dbReference>
<dbReference type="GO" id="GO:0051536">
    <property type="term" value="F:iron-sulfur cluster binding"/>
    <property type="evidence" value="ECO:0007669"/>
    <property type="project" value="UniProtKB-KW"/>
</dbReference>
<evidence type="ECO:0000313" key="10">
    <source>
        <dbReference type="EMBL" id="PEN08674.1"/>
    </source>
</evidence>
<dbReference type="PANTHER" id="PTHR11601:SF34">
    <property type="entry name" value="CYSTEINE DESULFURASE"/>
    <property type="match status" value="1"/>
</dbReference>
<dbReference type="InterPro" id="IPR000192">
    <property type="entry name" value="Aminotrans_V_dom"/>
</dbReference>
<evidence type="ECO:0000256" key="5">
    <source>
        <dbReference type="ARBA" id="ARBA00022898"/>
    </source>
</evidence>
<comment type="caution">
    <text evidence="10">The sequence shown here is derived from an EMBL/GenBank/DDBJ whole genome shotgun (WGS) entry which is preliminary data.</text>
</comment>
<dbReference type="InterPro" id="IPR015422">
    <property type="entry name" value="PyrdxlP-dep_Trfase_small"/>
</dbReference>
<keyword evidence="4" id="KW-0479">Metal-binding</keyword>
<organism evidence="10 11">
    <name type="scientific">Longimonas halophila</name>
    <dbReference type="NCBI Taxonomy" id="1469170"/>
    <lineage>
        <taxon>Bacteria</taxon>
        <taxon>Pseudomonadati</taxon>
        <taxon>Rhodothermota</taxon>
        <taxon>Rhodothermia</taxon>
        <taxon>Rhodothermales</taxon>
        <taxon>Salisaetaceae</taxon>
        <taxon>Longimonas</taxon>
    </lineage>
</organism>
<sequence length="381" mass="40937">MPRSVYLDYNATTPVADRVFDRMKPYFTTHYGNAASGHSHGWRAESAVDVAREQVAALLDTEPERLTFTSGATEALNMAIKGIAQHSTVDRPHIVTVATEHKAVLESCQALEQQGTARVTYCPVDAEGRLDPNTLADALTDDTVLAAVMHANNETGVRHPVADCYDIVRNHRALFLTDATQALGKLPVDVQHADLLVGSAHKLYGPKGVGVLYRRAGVQCPRFIDGGGQERGLRGGTLNVPAVVGFGAAAELAAERQPQDAERWRTLQATFESALQTRFPDIRINGGEAERLPQTTNVTLPGTNAERLVQALRTVSCATGSACASTDPKPSHVLRAMGHSPEEAHASLRFSAGRATTEDDLLYAVDALEQARPLARSAHPA</sequence>
<evidence type="ECO:0000256" key="8">
    <source>
        <dbReference type="ARBA" id="ARBA00050776"/>
    </source>
</evidence>
<name>A0A2H3NNQ9_9BACT</name>
<keyword evidence="11" id="KW-1185">Reference proteome</keyword>
<evidence type="ECO:0000256" key="2">
    <source>
        <dbReference type="ARBA" id="ARBA00006490"/>
    </source>
</evidence>
<feature type="domain" description="Aminotransferase class V" evidence="9">
    <location>
        <begin position="5"/>
        <end position="361"/>
    </location>
</feature>
<comment type="cofactor">
    <cofactor evidence="1">
        <name>pyridoxal 5'-phosphate</name>
        <dbReference type="ChEBI" id="CHEBI:597326"/>
    </cofactor>
</comment>
<keyword evidence="5" id="KW-0663">Pyridoxal phosphate</keyword>
<dbReference type="SUPFAM" id="SSF53383">
    <property type="entry name" value="PLP-dependent transferases"/>
    <property type="match status" value="1"/>
</dbReference>
<evidence type="ECO:0000256" key="1">
    <source>
        <dbReference type="ARBA" id="ARBA00001933"/>
    </source>
</evidence>
<gene>
    <name evidence="10" type="ORF">CRI93_02635</name>
</gene>
<keyword evidence="6" id="KW-0408">Iron</keyword>
<dbReference type="EC" id="2.8.1.7" evidence="10"/>
<evidence type="ECO:0000256" key="3">
    <source>
        <dbReference type="ARBA" id="ARBA00022679"/>
    </source>
</evidence>
<dbReference type="GO" id="GO:0031071">
    <property type="term" value="F:cysteine desulfurase activity"/>
    <property type="evidence" value="ECO:0007669"/>
    <property type="project" value="UniProtKB-EC"/>
</dbReference>
<keyword evidence="3 10" id="KW-0808">Transferase</keyword>
<dbReference type="Proteomes" id="UP000221024">
    <property type="component" value="Unassembled WGS sequence"/>
</dbReference>
<dbReference type="Gene3D" id="3.90.1150.10">
    <property type="entry name" value="Aspartate Aminotransferase, domain 1"/>
    <property type="match status" value="1"/>
</dbReference>
<accession>A0A2H3NNQ9</accession>
<dbReference type="RefSeq" id="WP_098061070.1">
    <property type="nucleotide sequence ID" value="NZ_PDEP01000002.1"/>
</dbReference>
<dbReference type="PANTHER" id="PTHR11601">
    <property type="entry name" value="CYSTEINE DESULFURYLASE FAMILY MEMBER"/>
    <property type="match status" value="1"/>
</dbReference>
<dbReference type="EMBL" id="PDEP01000002">
    <property type="protein sequence ID" value="PEN08674.1"/>
    <property type="molecule type" value="Genomic_DNA"/>
</dbReference>
<dbReference type="Gene3D" id="3.40.640.10">
    <property type="entry name" value="Type I PLP-dependent aspartate aminotransferase-like (Major domain)"/>
    <property type="match status" value="1"/>
</dbReference>
<evidence type="ECO:0000259" key="9">
    <source>
        <dbReference type="Pfam" id="PF00266"/>
    </source>
</evidence>
<dbReference type="Pfam" id="PF00266">
    <property type="entry name" value="Aminotran_5"/>
    <property type="match status" value="1"/>
</dbReference>
<evidence type="ECO:0000313" key="11">
    <source>
        <dbReference type="Proteomes" id="UP000221024"/>
    </source>
</evidence>
<comment type="catalytic activity">
    <reaction evidence="8">
        <text>(sulfur carrier)-H + L-cysteine = (sulfur carrier)-SH + L-alanine</text>
        <dbReference type="Rhea" id="RHEA:43892"/>
        <dbReference type="Rhea" id="RHEA-COMP:14737"/>
        <dbReference type="Rhea" id="RHEA-COMP:14739"/>
        <dbReference type="ChEBI" id="CHEBI:29917"/>
        <dbReference type="ChEBI" id="CHEBI:35235"/>
        <dbReference type="ChEBI" id="CHEBI:57972"/>
        <dbReference type="ChEBI" id="CHEBI:64428"/>
        <dbReference type="EC" id="2.8.1.7"/>
    </reaction>
</comment>
<dbReference type="PIRSF" id="PIRSF005572">
    <property type="entry name" value="NifS"/>
    <property type="match status" value="1"/>
</dbReference>
<dbReference type="AlphaFoldDB" id="A0A2H3NNQ9"/>
<dbReference type="InterPro" id="IPR015421">
    <property type="entry name" value="PyrdxlP-dep_Trfase_major"/>
</dbReference>
<comment type="similarity">
    <text evidence="2">Belongs to the class-V pyridoxal-phosphate-dependent aminotransferase family. NifS/IscS subfamily.</text>
</comment>
<evidence type="ECO:0000256" key="6">
    <source>
        <dbReference type="ARBA" id="ARBA00023004"/>
    </source>
</evidence>
<dbReference type="Gene3D" id="1.10.260.50">
    <property type="match status" value="1"/>
</dbReference>
<dbReference type="GO" id="GO:0046872">
    <property type="term" value="F:metal ion binding"/>
    <property type="evidence" value="ECO:0007669"/>
    <property type="project" value="UniProtKB-KW"/>
</dbReference>